<dbReference type="AlphaFoldDB" id="A0A6A1WM85"/>
<keyword evidence="3" id="KW-1185">Reference proteome</keyword>
<dbReference type="Proteomes" id="UP000516437">
    <property type="component" value="Chromosome 1"/>
</dbReference>
<dbReference type="PANTHER" id="PTHR46890:SF48">
    <property type="entry name" value="RNA-DIRECTED DNA POLYMERASE"/>
    <property type="match status" value="1"/>
</dbReference>
<feature type="domain" description="Reverse transcriptase" evidence="1">
    <location>
        <begin position="1"/>
        <end position="172"/>
    </location>
</feature>
<dbReference type="InterPro" id="IPR000477">
    <property type="entry name" value="RT_dom"/>
</dbReference>
<dbReference type="InterPro" id="IPR052343">
    <property type="entry name" value="Retrotransposon-Effector_Assoc"/>
</dbReference>
<organism evidence="2 3">
    <name type="scientific">Morella rubra</name>
    <name type="common">Chinese bayberry</name>
    <dbReference type="NCBI Taxonomy" id="262757"/>
    <lineage>
        <taxon>Eukaryota</taxon>
        <taxon>Viridiplantae</taxon>
        <taxon>Streptophyta</taxon>
        <taxon>Embryophyta</taxon>
        <taxon>Tracheophyta</taxon>
        <taxon>Spermatophyta</taxon>
        <taxon>Magnoliopsida</taxon>
        <taxon>eudicotyledons</taxon>
        <taxon>Gunneridae</taxon>
        <taxon>Pentapetalae</taxon>
        <taxon>rosids</taxon>
        <taxon>fabids</taxon>
        <taxon>Fagales</taxon>
        <taxon>Myricaceae</taxon>
        <taxon>Morella</taxon>
    </lineage>
</organism>
<protein>
    <recommendedName>
        <fullName evidence="1">Reverse transcriptase domain-containing protein</fullName>
    </recommendedName>
</protein>
<accession>A0A6A1WM85</accession>
<evidence type="ECO:0000313" key="3">
    <source>
        <dbReference type="Proteomes" id="UP000516437"/>
    </source>
</evidence>
<dbReference type="PROSITE" id="PS50878">
    <property type="entry name" value="RT_POL"/>
    <property type="match status" value="1"/>
</dbReference>
<name>A0A6A1WM85_9ROSI</name>
<comment type="caution">
    <text evidence="2">The sequence shown here is derived from an EMBL/GenBank/DDBJ whole genome shotgun (WGS) entry which is preliminary data.</text>
</comment>
<evidence type="ECO:0000313" key="2">
    <source>
        <dbReference type="EMBL" id="KAB1226409.1"/>
    </source>
</evidence>
<evidence type="ECO:0000259" key="1">
    <source>
        <dbReference type="PROSITE" id="PS50878"/>
    </source>
</evidence>
<sequence length="195" mass="22168">MNHKQGQGGWMSIKADMEKAYDRVEWCFVLKVFELFGFSRKWINWIAQCISTSYFSILLNGSPFGNFCPTRGIRQGDPLSPALFILCSEVLSRLFSREESLGRLKSIKVGRDAPSISHLLFAYDLLLFGKATLQEATILDECLGKYMAWSKQKVNREKSSVHFSKNFRGQPVVAILDQLRLKKLPSKAKHLASLC</sequence>
<reference evidence="2 3" key="1">
    <citation type="journal article" date="2019" name="Plant Biotechnol. J.">
        <title>The red bayberry genome and genetic basis of sex determination.</title>
        <authorList>
            <person name="Jia H.M."/>
            <person name="Jia H.J."/>
            <person name="Cai Q.L."/>
            <person name="Wang Y."/>
            <person name="Zhao H.B."/>
            <person name="Yang W.F."/>
            <person name="Wang G.Y."/>
            <person name="Li Y.H."/>
            <person name="Zhan D.L."/>
            <person name="Shen Y.T."/>
            <person name="Niu Q.F."/>
            <person name="Chang L."/>
            <person name="Qiu J."/>
            <person name="Zhao L."/>
            <person name="Xie H.B."/>
            <person name="Fu W.Y."/>
            <person name="Jin J."/>
            <person name="Li X.W."/>
            <person name="Jiao Y."/>
            <person name="Zhou C.C."/>
            <person name="Tu T."/>
            <person name="Chai C.Y."/>
            <person name="Gao J.L."/>
            <person name="Fan L.J."/>
            <person name="van de Weg E."/>
            <person name="Wang J.Y."/>
            <person name="Gao Z.S."/>
        </authorList>
    </citation>
    <scope>NUCLEOTIDE SEQUENCE [LARGE SCALE GENOMIC DNA]</scope>
    <source>
        <tissue evidence="2">Leaves</tissue>
    </source>
</reference>
<dbReference type="OrthoDB" id="1430937at2759"/>
<proteinExistence type="predicted"/>
<dbReference type="Pfam" id="PF00078">
    <property type="entry name" value="RVT_1"/>
    <property type="match status" value="1"/>
</dbReference>
<dbReference type="EMBL" id="RXIC02000019">
    <property type="protein sequence ID" value="KAB1226409.1"/>
    <property type="molecule type" value="Genomic_DNA"/>
</dbReference>
<gene>
    <name evidence="2" type="ORF">CJ030_MR1G029182</name>
</gene>
<dbReference type="PANTHER" id="PTHR46890">
    <property type="entry name" value="NON-LTR RETROLELEMENT REVERSE TRANSCRIPTASE-LIKE PROTEIN-RELATED"/>
    <property type="match status" value="1"/>
</dbReference>
<dbReference type="SUPFAM" id="SSF56672">
    <property type="entry name" value="DNA/RNA polymerases"/>
    <property type="match status" value="1"/>
</dbReference>
<dbReference type="InterPro" id="IPR043502">
    <property type="entry name" value="DNA/RNA_pol_sf"/>
</dbReference>